<evidence type="ECO:0000313" key="3">
    <source>
        <dbReference type="Proteomes" id="UP000000788"/>
    </source>
</evidence>
<accession>A9BAH2</accession>
<reference evidence="2 3" key="1">
    <citation type="journal article" date="2007" name="PLoS Genet.">
        <title>Patterns and implications of gene gain and loss in the evolution of Prochlorococcus.</title>
        <authorList>
            <person name="Kettler G.C."/>
            <person name="Martiny A.C."/>
            <person name="Huang K."/>
            <person name="Zucker J."/>
            <person name="Coleman M.L."/>
            <person name="Rodrigue S."/>
            <person name="Chen F."/>
            <person name="Lapidus A."/>
            <person name="Ferriera S."/>
            <person name="Johnson J."/>
            <person name="Steglich C."/>
            <person name="Church G.M."/>
            <person name="Richardson P."/>
            <person name="Chisholm S.W."/>
        </authorList>
    </citation>
    <scope>NUCLEOTIDE SEQUENCE [LARGE SCALE GENOMIC DNA]</scope>
    <source>
        <strain evidence="3">MIT 9211</strain>
    </source>
</reference>
<organism evidence="2 3">
    <name type="scientific">Prochlorococcus marinus (strain MIT 9211)</name>
    <dbReference type="NCBI Taxonomy" id="93059"/>
    <lineage>
        <taxon>Bacteria</taxon>
        <taxon>Bacillati</taxon>
        <taxon>Cyanobacteriota</taxon>
        <taxon>Cyanophyceae</taxon>
        <taxon>Synechococcales</taxon>
        <taxon>Prochlorococcaceae</taxon>
        <taxon>Prochlorococcus</taxon>
    </lineage>
</organism>
<dbReference type="OrthoDB" id="559123at2"/>
<dbReference type="RefSeq" id="WP_012195456.1">
    <property type="nucleotide sequence ID" value="NC_009976.1"/>
</dbReference>
<name>A9BAH2_PROM4</name>
<sequence length="110" mass="13009">MKKSFWDSTILKKYNSLSHYRLLSQLLTELKSYPLIRDNQKETQDKKINKVDNKNKESKQIKANEDKERNVSQTIYSNIQNPSEGNRFLTKKESEAINSIQENQNNVEMK</sequence>
<dbReference type="AlphaFoldDB" id="A9BAH2"/>
<evidence type="ECO:0000313" key="2">
    <source>
        <dbReference type="EMBL" id="ABX08834.1"/>
    </source>
</evidence>
<gene>
    <name evidence="2" type="ordered locus">P9211_09031</name>
</gene>
<dbReference type="HOGENOM" id="CLU_155232_0_0_3"/>
<dbReference type="eggNOG" id="ENOG50307WY">
    <property type="taxonomic scope" value="Bacteria"/>
</dbReference>
<proteinExistence type="predicted"/>
<dbReference type="EMBL" id="CP000878">
    <property type="protein sequence ID" value="ABX08834.1"/>
    <property type="molecule type" value="Genomic_DNA"/>
</dbReference>
<protein>
    <submittedName>
        <fullName evidence="2">Uncharacterized protein</fullName>
    </submittedName>
</protein>
<dbReference type="Proteomes" id="UP000000788">
    <property type="component" value="Chromosome"/>
</dbReference>
<keyword evidence="3" id="KW-1185">Reference proteome</keyword>
<dbReference type="KEGG" id="pmj:P9211_09031"/>
<feature type="region of interest" description="Disordered" evidence="1">
    <location>
        <begin position="40"/>
        <end position="69"/>
    </location>
</feature>
<evidence type="ECO:0000256" key="1">
    <source>
        <dbReference type="SAM" id="MobiDB-lite"/>
    </source>
</evidence>